<dbReference type="Proteomes" id="UP000078492">
    <property type="component" value="Unassembled WGS sequence"/>
</dbReference>
<accession>A0A151J6S0</accession>
<evidence type="ECO:0000313" key="2">
    <source>
        <dbReference type="Proteomes" id="UP000078492"/>
    </source>
</evidence>
<protein>
    <submittedName>
        <fullName evidence="1">Uncharacterized protein</fullName>
    </submittedName>
</protein>
<proteinExistence type="predicted"/>
<dbReference type="AlphaFoldDB" id="A0A151J6S0"/>
<name>A0A151J6S0_9HYME</name>
<evidence type="ECO:0000313" key="1">
    <source>
        <dbReference type="EMBL" id="KYN18802.1"/>
    </source>
</evidence>
<gene>
    <name evidence="1" type="ORF">ALC57_08878</name>
</gene>
<organism evidence="1 2">
    <name type="scientific">Trachymyrmex cornetzi</name>
    <dbReference type="NCBI Taxonomy" id="471704"/>
    <lineage>
        <taxon>Eukaryota</taxon>
        <taxon>Metazoa</taxon>
        <taxon>Ecdysozoa</taxon>
        <taxon>Arthropoda</taxon>
        <taxon>Hexapoda</taxon>
        <taxon>Insecta</taxon>
        <taxon>Pterygota</taxon>
        <taxon>Neoptera</taxon>
        <taxon>Endopterygota</taxon>
        <taxon>Hymenoptera</taxon>
        <taxon>Apocrita</taxon>
        <taxon>Aculeata</taxon>
        <taxon>Formicoidea</taxon>
        <taxon>Formicidae</taxon>
        <taxon>Myrmicinae</taxon>
        <taxon>Trachymyrmex</taxon>
    </lineage>
</organism>
<dbReference type="EMBL" id="KQ979854">
    <property type="protein sequence ID" value="KYN18802.1"/>
    <property type="molecule type" value="Genomic_DNA"/>
</dbReference>
<sequence>MMVEQPQFITKAPKNAAIHFGNFYGLWNDVEKVYSNNHFTKEKAAMIKKPHRLEFTRQMVHRLEKVTNMEDYMRQVSVLLKKTVEPPNFKLNQLLSKNSIPNGTQSSSDYPLWYKEPHKLSLIFSNPIAQLK</sequence>
<keyword evidence="2" id="KW-1185">Reference proteome</keyword>
<reference evidence="1 2" key="1">
    <citation type="submission" date="2015-09" db="EMBL/GenBank/DDBJ databases">
        <title>Trachymyrmex cornetzi WGS genome.</title>
        <authorList>
            <person name="Nygaard S."/>
            <person name="Hu H."/>
            <person name="Boomsma J."/>
            <person name="Zhang G."/>
        </authorList>
    </citation>
    <scope>NUCLEOTIDE SEQUENCE [LARGE SCALE GENOMIC DNA]</scope>
    <source>
        <strain evidence="1">Tcor2-1</strain>
        <tissue evidence="1">Whole body</tissue>
    </source>
</reference>